<proteinExistence type="inferred from homology"/>
<dbReference type="InterPro" id="IPR011335">
    <property type="entry name" value="Restrct_endonuc-II-like"/>
</dbReference>
<dbReference type="Proteomes" id="UP000620874">
    <property type="component" value="Unassembled WGS sequence"/>
</dbReference>
<evidence type="ECO:0000256" key="2">
    <source>
        <dbReference type="HAMAP-Rule" id="MF_00048"/>
    </source>
</evidence>
<sequence length="121" mass="14104">MAEHNDLGKEGEDEAVRYLTEKGYCILHRNWRRGRNELDIIATKDGQLVFVEVKTRRNETYGHAEDAVNDRKIRTLVSLADSYIKKFELDLPARFDVITVIGEKPPFHIEHIENAFLPPIW</sequence>
<evidence type="ECO:0000256" key="1">
    <source>
        <dbReference type="ARBA" id="ARBA00006738"/>
    </source>
</evidence>
<dbReference type="InterPro" id="IPR011856">
    <property type="entry name" value="tRNA_endonuc-like_dom_sf"/>
</dbReference>
<organism evidence="3 4">
    <name type="scientific">Phocaeicola intestinalis</name>
    <dbReference type="NCBI Taxonomy" id="2762212"/>
    <lineage>
        <taxon>Bacteria</taxon>
        <taxon>Pseudomonadati</taxon>
        <taxon>Bacteroidota</taxon>
        <taxon>Bacteroidia</taxon>
        <taxon>Bacteroidales</taxon>
        <taxon>Bacteroidaceae</taxon>
        <taxon>Phocaeicola</taxon>
    </lineage>
</organism>
<accession>A0ABR8YB09</accession>
<name>A0ABR8YB09_9BACT</name>
<comment type="caution">
    <text evidence="3">The sequence shown here is derived from an EMBL/GenBank/DDBJ whole genome shotgun (WGS) entry which is preliminary data.</text>
</comment>
<dbReference type="Pfam" id="PF02021">
    <property type="entry name" value="UPF0102"/>
    <property type="match status" value="1"/>
</dbReference>
<reference evidence="3 4" key="1">
    <citation type="submission" date="2020-08" db="EMBL/GenBank/DDBJ databases">
        <title>A Genomic Blueprint of the Chicken Gut Microbiome.</title>
        <authorList>
            <person name="Gilroy R."/>
            <person name="Ravi A."/>
            <person name="Getino M."/>
            <person name="Pursley I."/>
            <person name="Horton D.L."/>
            <person name="Alikhan N.-F."/>
            <person name="Baker D."/>
            <person name="Gharbi K."/>
            <person name="Hall N."/>
            <person name="Watson M."/>
            <person name="Adriaenssens E.M."/>
            <person name="Foster-Nyarko E."/>
            <person name="Jarju S."/>
            <person name="Secka A."/>
            <person name="Antonio M."/>
            <person name="Oren A."/>
            <person name="Chaudhuri R."/>
            <person name="La Ragione R.M."/>
            <person name="Hildebrand F."/>
            <person name="Pallen M.J."/>
        </authorList>
    </citation>
    <scope>NUCLEOTIDE SEQUENCE [LARGE SCALE GENOMIC DNA]</scope>
    <source>
        <strain evidence="3 4">Sa1CVN1</strain>
    </source>
</reference>
<keyword evidence="4" id="KW-1185">Reference proteome</keyword>
<dbReference type="Gene3D" id="3.40.1350.10">
    <property type="match status" value="1"/>
</dbReference>
<dbReference type="PANTHER" id="PTHR34039">
    <property type="entry name" value="UPF0102 PROTEIN YRAN"/>
    <property type="match status" value="1"/>
</dbReference>
<dbReference type="HAMAP" id="MF_00048">
    <property type="entry name" value="UPF0102"/>
    <property type="match status" value="1"/>
</dbReference>
<dbReference type="SUPFAM" id="SSF52980">
    <property type="entry name" value="Restriction endonuclease-like"/>
    <property type="match status" value="1"/>
</dbReference>
<protein>
    <recommendedName>
        <fullName evidence="2">UPF0102 protein H9625_12435</fullName>
    </recommendedName>
</protein>
<evidence type="ECO:0000313" key="3">
    <source>
        <dbReference type="EMBL" id="MBD8041229.1"/>
    </source>
</evidence>
<dbReference type="NCBIfam" id="NF009150">
    <property type="entry name" value="PRK12497.1-3"/>
    <property type="match status" value="1"/>
</dbReference>
<dbReference type="PANTHER" id="PTHR34039:SF1">
    <property type="entry name" value="UPF0102 PROTEIN YRAN"/>
    <property type="match status" value="1"/>
</dbReference>
<comment type="similarity">
    <text evidence="1 2">Belongs to the UPF0102 family.</text>
</comment>
<dbReference type="InterPro" id="IPR003509">
    <property type="entry name" value="UPF0102_YraN-like"/>
</dbReference>
<evidence type="ECO:0000313" key="4">
    <source>
        <dbReference type="Proteomes" id="UP000620874"/>
    </source>
</evidence>
<dbReference type="EMBL" id="JACSPP010000043">
    <property type="protein sequence ID" value="MBD8041229.1"/>
    <property type="molecule type" value="Genomic_DNA"/>
</dbReference>
<dbReference type="CDD" id="cd20736">
    <property type="entry name" value="PoNe_Nuclease"/>
    <property type="match status" value="1"/>
</dbReference>
<gene>
    <name evidence="3" type="ORF">H9625_12435</name>
</gene>
<dbReference type="RefSeq" id="WP_022040681.1">
    <property type="nucleotide sequence ID" value="NZ_JACSPP010000043.1"/>
</dbReference>